<evidence type="ECO:0000313" key="4">
    <source>
        <dbReference type="WBParaSite" id="MBELARI_LOCUS6242"/>
    </source>
</evidence>
<accession>A0AAF3FKH6</accession>
<evidence type="ECO:0000256" key="2">
    <source>
        <dbReference type="SAM" id="SignalP"/>
    </source>
</evidence>
<reference evidence="4" key="1">
    <citation type="submission" date="2024-02" db="UniProtKB">
        <authorList>
            <consortium name="WormBaseParasite"/>
        </authorList>
    </citation>
    <scope>IDENTIFICATION</scope>
</reference>
<keyword evidence="1" id="KW-1133">Transmembrane helix</keyword>
<dbReference type="AlphaFoldDB" id="A0AAF3FKH6"/>
<dbReference type="Proteomes" id="UP000887575">
    <property type="component" value="Unassembled WGS sequence"/>
</dbReference>
<feature type="signal peptide" evidence="2">
    <location>
        <begin position="1"/>
        <end position="23"/>
    </location>
</feature>
<feature type="chain" id="PRO_5042112378" evidence="2">
    <location>
        <begin position="24"/>
        <end position="179"/>
    </location>
</feature>
<evidence type="ECO:0000256" key="1">
    <source>
        <dbReference type="SAM" id="Phobius"/>
    </source>
</evidence>
<evidence type="ECO:0000313" key="3">
    <source>
        <dbReference type="Proteomes" id="UP000887575"/>
    </source>
</evidence>
<feature type="transmembrane region" description="Helical" evidence="1">
    <location>
        <begin position="139"/>
        <end position="165"/>
    </location>
</feature>
<sequence>MEVFCFYFYNLALVLQFSTVINGQDVASIQSMLNRMTLSALMTSETTTDQTFEREGVETTVTAVGANAPSTTKTSASPKNQANATTITPAISNATRGNDEDDADITTTAGGSFLDKLSPLKISLSSLNIFSQLPGKLKIIYAVSFVVSLILLTIFGCCSGVFLMVTKKNKKKIEEIGHA</sequence>
<protein>
    <submittedName>
        <fullName evidence="4">Uncharacterized protein</fullName>
    </submittedName>
</protein>
<name>A0AAF3FKH6_9BILA</name>
<keyword evidence="3" id="KW-1185">Reference proteome</keyword>
<dbReference type="WBParaSite" id="MBELARI_LOCUS6242">
    <property type="protein sequence ID" value="MBELARI_LOCUS6242"/>
    <property type="gene ID" value="MBELARI_LOCUS6242"/>
</dbReference>
<organism evidence="3 4">
    <name type="scientific">Mesorhabditis belari</name>
    <dbReference type="NCBI Taxonomy" id="2138241"/>
    <lineage>
        <taxon>Eukaryota</taxon>
        <taxon>Metazoa</taxon>
        <taxon>Ecdysozoa</taxon>
        <taxon>Nematoda</taxon>
        <taxon>Chromadorea</taxon>
        <taxon>Rhabditida</taxon>
        <taxon>Rhabditina</taxon>
        <taxon>Rhabditomorpha</taxon>
        <taxon>Rhabditoidea</taxon>
        <taxon>Rhabditidae</taxon>
        <taxon>Mesorhabditinae</taxon>
        <taxon>Mesorhabditis</taxon>
    </lineage>
</organism>
<proteinExistence type="predicted"/>
<keyword evidence="1" id="KW-0472">Membrane</keyword>
<keyword evidence="2" id="KW-0732">Signal</keyword>
<keyword evidence="1" id="KW-0812">Transmembrane</keyword>